<dbReference type="InterPro" id="IPR016186">
    <property type="entry name" value="C-type_lectin-like/link_sf"/>
</dbReference>
<evidence type="ECO:0000256" key="4">
    <source>
        <dbReference type="ARBA" id="ARBA00022656"/>
    </source>
</evidence>
<evidence type="ECO:0000259" key="8">
    <source>
        <dbReference type="PROSITE" id="PS50041"/>
    </source>
</evidence>
<evidence type="ECO:0000256" key="1">
    <source>
        <dbReference type="ARBA" id="ARBA00004613"/>
    </source>
</evidence>
<feature type="domain" description="C-type lectin" evidence="8">
    <location>
        <begin position="32"/>
        <end position="145"/>
    </location>
</feature>
<organism evidence="9">
    <name type="scientific">Bothrops atrox</name>
    <name type="common">Barba amarilla</name>
    <name type="synonym">Fer-de-lance</name>
    <dbReference type="NCBI Taxonomy" id="8725"/>
    <lineage>
        <taxon>Eukaryota</taxon>
        <taxon>Metazoa</taxon>
        <taxon>Chordata</taxon>
        <taxon>Craniata</taxon>
        <taxon>Vertebrata</taxon>
        <taxon>Euteleostomi</taxon>
        <taxon>Lepidosauria</taxon>
        <taxon>Squamata</taxon>
        <taxon>Bifurcata</taxon>
        <taxon>Unidentata</taxon>
        <taxon>Episquamata</taxon>
        <taxon>Toxicofera</taxon>
        <taxon>Serpentes</taxon>
        <taxon>Colubroidea</taxon>
        <taxon>Viperidae</taxon>
        <taxon>Crotalinae</taxon>
        <taxon>Bothrops</taxon>
    </lineage>
</organism>
<keyword evidence="7" id="KW-0732">Signal</keyword>
<evidence type="ECO:0000256" key="3">
    <source>
        <dbReference type="ARBA" id="ARBA00022525"/>
    </source>
</evidence>
<evidence type="ECO:0000256" key="7">
    <source>
        <dbReference type="SAM" id="SignalP"/>
    </source>
</evidence>
<dbReference type="InterPro" id="IPR001304">
    <property type="entry name" value="C-type_lectin-like"/>
</dbReference>
<dbReference type="AlphaFoldDB" id="A0A1L8D653"/>
<accession>A0A1L8D653</accession>
<keyword evidence="4" id="KW-0800">Toxin</keyword>
<feature type="signal peptide" evidence="7">
    <location>
        <begin position="1"/>
        <end position="23"/>
    </location>
</feature>
<comment type="similarity">
    <text evidence="2">Belongs to the snaclec family.</text>
</comment>
<dbReference type="EMBL" id="GEDR01000020">
    <property type="protein sequence ID" value="JAV01942.1"/>
    <property type="molecule type" value="mRNA"/>
</dbReference>
<dbReference type="InterPro" id="IPR050111">
    <property type="entry name" value="C-type_lectin/snaclec_domain"/>
</dbReference>
<dbReference type="SMART" id="SM00034">
    <property type="entry name" value="CLECT"/>
    <property type="match status" value="1"/>
</dbReference>
<evidence type="ECO:0000256" key="2">
    <source>
        <dbReference type="ARBA" id="ARBA00006747"/>
    </source>
</evidence>
<dbReference type="Pfam" id="PF00059">
    <property type="entry name" value="Lectin_C"/>
    <property type="match status" value="1"/>
</dbReference>
<name>A0A1L8D653_BOTAT</name>
<dbReference type="GO" id="GO:0005576">
    <property type="term" value="C:extracellular region"/>
    <property type="evidence" value="ECO:0007669"/>
    <property type="project" value="UniProtKB-SubCell"/>
</dbReference>
<dbReference type="PANTHER" id="PTHR22803">
    <property type="entry name" value="MANNOSE, PHOSPHOLIPASE, LECTIN RECEPTOR RELATED"/>
    <property type="match status" value="1"/>
</dbReference>
<dbReference type="InterPro" id="IPR016187">
    <property type="entry name" value="CTDL_fold"/>
</dbReference>
<evidence type="ECO:0000313" key="9">
    <source>
        <dbReference type="EMBL" id="JAV01942.1"/>
    </source>
</evidence>
<keyword evidence="3" id="KW-0964">Secreted</keyword>
<comment type="subcellular location">
    <subcellularLocation>
        <location evidence="1">Secreted</location>
    </subcellularLocation>
</comment>
<evidence type="ECO:0000256" key="5">
    <source>
        <dbReference type="ARBA" id="ARBA00023157"/>
    </source>
</evidence>
<dbReference type="SUPFAM" id="SSF56436">
    <property type="entry name" value="C-type lectin-like"/>
    <property type="match status" value="1"/>
</dbReference>
<dbReference type="Gene3D" id="3.10.100.10">
    <property type="entry name" value="Mannose-Binding Protein A, subunit A"/>
    <property type="match status" value="1"/>
</dbReference>
<evidence type="ECO:0000256" key="6">
    <source>
        <dbReference type="ARBA" id="ARBA00023240"/>
    </source>
</evidence>
<protein>
    <submittedName>
        <fullName evidence="9">BATXCTL6</fullName>
    </submittedName>
</protein>
<feature type="chain" id="PRO_5012996119" evidence="7">
    <location>
        <begin position="24"/>
        <end position="148"/>
    </location>
</feature>
<reference evidence="9" key="1">
    <citation type="submission" date="2015-11" db="EMBL/GenBank/DDBJ databases">
        <title>Transcriptomic analysis of venom glands from five Bothrops atrox snakes.</title>
        <authorList>
            <person name="Amazonas D.R."/>
            <person name="Nishiyama M.Y.Jr."/>
            <person name="Gibbs H.L."/>
            <person name="Rokyta D.R."/>
            <person name="Junqueira-de-Azevedo I.L."/>
            <person name="Moura-da-Silva A.M."/>
        </authorList>
    </citation>
    <scope>NUCLEOTIDE SEQUENCE</scope>
    <source>
        <strain evidence="9">Tapajos National Forest</strain>
        <tissue evidence="9">Venom gland</tissue>
    </source>
</reference>
<keyword evidence="5" id="KW-1015">Disulfide bond</keyword>
<dbReference type="FunFam" id="3.10.100.10:FF:000087">
    <property type="entry name" value="Snaclec rhodocetin subunit delta"/>
    <property type="match status" value="1"/>
</dbReference>
<dbReference type="PROSITE" id="PS50041">
    <property type="entry name" value="C_TYPE_LECTIN_2"/>
    <property type="match status" value="1"/>
</dbReference>
<proteinExistence type="evidence at transcript level"/>
<dbReference type="GO" id="GO:0090729">
    <property type="term" value="F:toxin activity"/>
    <property type="evidence" value="ECO:0007669"/>
    <property type="project" value="UniProtKB-KW"/>
</dbReference>
<keyword evidence="6" id="KW-1199">Hemostasis impairing toxin</keyword>
<sequence>MGRFIFVSFGLLVVFLSLSGTAADCPPDWSSYEGHCYRFFKELMHWDDAEEFCTQQQTGAHLVSFQSKEEADFVRSLTSPMLKGDVVWIGLSDVWNKCRFEWTDGMEFDYDDYYLIAEYECAASKPTSNKWWIIPCTRLKNFVCEFQA</sequence>